<feature type="compositionally biased region" description="Low complexity" evidence="1">
    <location>
        <begin position="68"/>
        <end position="78"/>
    </location>
</feature>
<sequence length="190" mass="18987">MVGIAAPAAGGSSAGTLHLSRRRAGGRPGCAAPSAQRPRGPRCPPRAAPPPDGPRTPELEEETTKVVASAALASSPGSRRGGGSARGGARVPTPGEGSPRLALTRSRGSPAGKSGEGRGESRENLLRPAPPRPAPGRTIPAGEGWSAPSLLFTPRAPSLRLAASARPVLAPHGSDSAEVLTREEGPGLPV</sequence>
<dbReference type="GeneID" id="113598302"/>
<organism evidence="2 3">
    <name type="scientific">Acinonyx jubatus</name>
    <name type="common">Cheetah</name>
    <dbReference type="NCBI Taxonomy" id="32536"/>
    <lineage>
        <taxon>Eukaryota</taxon>
        <taxon>Metazoa</taxon>
        <taxon>Chordata</taxon>
        <taxon>Craniata</taxon>
        <taxon>Vertebrata</taxon>
        <taxon>Euteleostomi</taxon>
        <taxon>Mammalia</taxon>
        <taxon>Eutheria</taxon>
        <taxon>Laurasiatheria</taxon>
        <taxon>Carnivora</taxon>
        <taxon>Feliformia</taxon>
        <taxon>Felidae</taxon>
        <taxon>Felinae</taxon>
        <taxon>Acinonyx</taxon>
    </lineage>
</organism>
<feature type="compositionally biased region" description="Basic and acidic residues" evidence="1">
    <location>
        <begin position="180"/>
        <end position="190"/>
    </location>
</feature>
<dbReference type="RefSeq" id="XP_053073391.1">
    <property type="nucleotide sequence ID" value="XM_053217416.1"/>
</dbReference>
<evidence type="ECO:0000313" key="2">
    <source>
        <dbReference type="Proteomes" id="UP001652583"/>
    </source>
</evidence>
<keyword evidence="2" id="KW-1185">Reference proteome</keyword>
<accession>A0ABM3PNY5</accession>
<evidence type="ECO:0000313" key="3">
    <source>
        <dbReference type="RefSeq" id="XP_053073391.1"/>
    </source>
</evidence>
<evidence type="ECO:0000256" key="1">
    <source>
        <dbReference type="SAM" id="MobiDB-lite"/>
    </source>
</evidence>
<feature type="compositionally biased region" description="Basic and acidic residues" evidence="1">
    <location>
        <begin position="115"/>
        <end position="125"/>
    </location>
</feature>
<reference evidence="3" key="1">
    <citation type="submission" date="2025-08" db="UniProtKB">
        <authorList>
            <consortium name="RefSeq"/>
        </authorList>
    </citation>
    <scope>IDENTIFICATION</scope>
    <source>
        <tissue evidence="3">Blood</tissue>
    </source>
</reference>
<feature type="compositionally biased region" description="Low complexity" evidence="1">
    <location>
        <begin position="1"/>
        <end position="15"/>
    </location>
</feature>
<feature type="compositionally biased region" description="Low complexity" evidence="1">
    <location>
        <begin position="29"/>
        <end position="38"/>
    </location>
</feature>
<feature type="region of interest" description="Disordered" evidence="1">
    <location>
        <begin position="1"/>
        <end position="151"/>
    </location>
</feature>
<name>A0ABM3PNY5_ACIJB</name>
<feature type="region of interest" description="Disordered" evidence="1">
    <location>
        <begin position="167"/>
        <end position="190"/>
    </location>
</feature>
<gene>
    <name evidence="3" type="primary">LOC113598302</name>
</gene>
<protein>
    <submittedName>
        <fullName evidence="3">Translation initiation factor IF-2-like</fullName>
    </submittedName>
</protein>
<feature type="compositionally biased region" description="Basic and acidic residues" evidence="1">
    <location>
        <begin position="55"/>
        <end position="64"/>
    </location>
</feature>
<dbReference type="Proteomes" id="UP001652583">
    <property type="component" value="Chromosome B1"/>
</dbReference>
<feature type="compositionally biased region" description="Pro residues" evidence="1">
    <location>
        <begin position="41"/>
        <end position="54"/>
    </location>
</feature>
<proteinExistence type="predicted"/>